<feature type="compositionally biased region" description="Pro residues" evidence="1">
    <location>
        <begin position="14"/>
        <end position="43"/>
    </location>
</feature>
<organism evidence="2 3">
    <name type="scientific">Petrolisthes manimaculis</name>
    <dbReference type="NCBI Taxonomy" id="1843537"/>
    <lineage>
        <taxon>Eukaryota</taxon>
        <taxon>Metazoa</taxon>
        <taxon>Ecdysozoa</taxon>
        <taxon>Arthropoda</taxon>
        <taxon>Crustacea</taxon>
        <taxon>Multicrustacea</taxon>
        <taxon>Malacostraca</taxon>
        <taxon>Eumalacostraca</taxon>
        <taxon>Eucarida</taxon>
        <taxon>Decapoda</taxon>
        <taxon>Pleocyemata</taxon>
        <taxon>Anomura</taxon>
        <taxon>Galatheoidea</taxon>
        <taxon>Porcellanidae</taxon>
        <taxon>Petrolisthes</taxon>
    </lineage>
</organism>
<gene>
    <name evidence="2" type="ORF">Pmani_011831</name>
</gene>
<protein>
    <submittedName>
        <fullName evidence="2">Uncharacterized protein</fullName>
    </submittedName>
</protein>
<keyword evidence="3" id="KW-1185">Reference proteome</keyword>
<feature type="region of interest" description="Disordered" evidence="1">
    <location>
        <begin position="1"/>
        <end position="82"/>
    </location>
</feature>
<evidence type="ECO:0000313" key="2">
    <source>
        <dbReference type="EMBL" id="KAK4317059.1"/>
    </source>
</evidence>
<sequence length="82" mass="8694">MPRLRGPGQRDVTTPPPPSPPPPPLPLPPAPPPPSLPPPPLPPGNDEGRKTQTTYTPPIPSLGHQPDLIPITIDTPNNTLYN</sequence>
<dbReference type="EMBL" id="JAWZYT010000957">
    <property type="protein sequence ID" value="KAK4317059.1"/>
    <property type="molecule type" value="Genomic_DNA"/>
</dbReference>
<reference evidence="2" key="1">
    <citation type="submission" date="2023-11" db="EMBL/GenBank/DDBJ databases">
        <title>Genome assemblies of two species of porcelain crab, Petrolisthes cinctipes and Petrolisthes manimaculis (Anomura: Porcellanidae).</title>
        <authorList>
            <person name="Angst P."/>
        </authorList>
    </citation>
    <scope>NUCLEOTIDE SEQUENCE</scope>
    <source>
        <strain evidence="2">PB745_02</strain>
        <tissue evidence="2">Gill</tissue>
    </source>
</reference>
<name>A0AAE1UFR3_9EUCA</name>
<dbReference type="AlphaFoldDB" id="A0AAE1UFR3"/>
<accession>A0AAE1UFR3</accession>
<proteinExistence type="predicted"/>
<dbReference type="Proteomes" id="UP001292094">
    <property type="component" value="Unassembled WGS sequence"/>
</dbReference>
<evidence type="ECO:0000313" key="3">
    <source>
        <dbReference type="Proteomes" id="UP001292094"/>
    </source>
</evidence>
<comment type="caution">
    <text evidence="2">The sequence shown here is derived from an EMBL/GenBank/DDBJ whole genome shotgun (WGS) entry which is preliminary data.</text>
</comment>
<evidence type="ECO:0000256" key="1">
    <source>
        <dbReference type="SAM" id="MobiDB-lite"/>
    </source>
</evidence>